<comment type="similarity">
    <text evidence="1">Belongs to the HesB/IscA family.</text>
</comment>
<dbReference type="FunFam" id="2.60.300.12:FF:000010">
    <property type="entry name" value="Unplaced genomic scaffold supercont1.5, whole genome shotgun sequence"/>
    <property type="match status" value="1"/>
</dbReference>
<dbReference type="OrthoDB" id="1938621at2759"/>
<dbReference type="AlphaFoldDB" id="A0A1E3IEH2"/>
<proteinExistence type="inferred from homology"/>
<organism evidence="3 4">
    <name type="scientific">Cryptococcus depauperatus CBS 7841</name>
    <dbReference type="NCBI Taxonomy" id="1295531"/>
    <lineage>
        <taxon>Eukaryota</taxon>
        <taxon>Fungi</taxon>
        <taxon>Dikarya</taxon>
        <taxon>Basidiomycota</taxon>
        <taxon>Agaricomycotina</taxon>
        <taxon>Tremellomycetes</taxon>
        <taxon>Tremellales</taxon>
        <taxon>Cryptococcaceae</taxon>
        <taxon>Cryptococcus</taxon>
    </lineage>
</organism>
<dbReference type="Gene3D" id="2.60.300.12">
    <property type="entry name" value="HesB-like domain"/>
    <property type="match status" value="1"/>
</dbReference>
<dbReference type="GO" id="GO:0051539">
    <property type="term" value="F:4 iron, 4 sulfur cluster binding"/>
    <property type="evidence" value="ECO:0007669"/>
    <property type="project" value="TreeGrafter"/>
</dbReference>
<evidence type="ECO:0000313" key="4">
    <source>
        <dbReference type="Proteomes" id="UP000094043"/>
    </source>
</evidence>
<dbReference type="GeneID" id="91087948"/>
<sequence length="231" mass="25377">MGIVCIACSRRIASRSILASTSRLLYLPPSRANHYTTCSLIRQKYPPNHGLLSPNRLATTSSINTSRSDVPDSPPPIPPRPIIKVIAPNLEAIKQNEFFDEEGKLLPPEEAFLNITPEAIQQLMRITSRESLETLQKGRLALRIGVESGGCHGYQYTMDLTEKRDIDDYILQPESVACIPVIVDITSFGLLKGATLHYATELIGSSFRLQDNPQAKEGGACGCGVSWEAKQ</sequence>
<dbReference type="InterPro" id="IPR016092">
    <property type="entry name" value="ATAP"/>
</dbReference>
<dbReference type="GO" id="GO:0005739">
    <property type="term" value="C:mitochondrion"/>
    <property type="evidence" value="ECO:0007669"/>
    <property type="project" value="TreeGrafter"/>
</dbReference>
<dbReference type="SUPFAM" id="SSF89360">
    <property type="entry name" value="HesB-like domain"/>
    <property type="match status" value="1"/>
</dbReference>
<reference evidence="3" key="3">
    <citation type="submission" date="2024-01" db="EMBL/GenBank/DDBJ databases">
        <authorList>
            <person name="Coelho M.A."/>
            <person name="David-Palma M."/>
            <person name="Shea T."/>
            <person name="Sun S."/>
            <person name="Cuomo C.A."/>
            <person name="Heitman J."/>
        </authorList>
    </citation>
    <scope>NUCLEOTIDE SEQUENCE</scope>
    <source>
        <strain evidence="3">CBS 7841</strain>
    </source>
</reference>
<dbReference type="GO" id="GO:0005506">
    <property type="term" value="F:iron ion binding"/>
    <property type="evidence" value="ECO:0007669"/>
    <property type="project" value="TreeGrafter"/>
</dbReference>
<dbReference type="EMBL" id="CP143787">
    <property type="protein sequence ID" value="WVN88527.1"/>
    <property type="molecule type" value="Genomic_DNA"/>
</dbReference>
<dbReference type="InterPro" id="IPR035903">
    <property type="entry name" value="HesB-like_dom_sf"/>
</dbReference>
<dbReference type="PANTHER" id="PTHR43011">
    <property type="entry name" value="IRON-SULFUR CLUSTER ASSEMBLY 2 HOMOLOG, MITOCHONDRIAL"/>
    <property type="match status" value="1"/>
</dbReference>
<evidence type="ECO:0000256" key="1">
    <source>
        <dbReference type="ARBA" id="ARBA00006718"/>
    </source>
</evidence>
<protein>
    <recommendedName>
        <fullName evidence="2">Core domain-containing protein</fullName>
    </recommendedName>
</protein>
<accession>A0A1E3IEH2</accession>
<gene>
    <name evidence="3" type="ORF">L203_103738</name>
</gene>
<evidence type="ECO:0000259" key="2">
    <source>
        <dbReference type="Pfam" id="PF01521"/>
    </source>
</evidence>
<reference evidence="3" key="2">
    <citation type="journal article" date="2022" name="Elife">
        <title>Obligate sexual reproduction of a homothallic fungus closely related to the Cryptococcus pathogenic species complex.</title>
        <authorList>
            <person name="Passer A.R."/>
            <person name="Clancey S.A."/>
            <person name="Shea T."/>
            <person name="David-Palma M."/>
            <person name="Averette A.F."/>
            <person name="Boekhout T."/>
            <person name="Porcel B.M."/>
            <person name="Nowrousian M."/>
            <person name="Cuomo C.A."/>
            <person name="Sun S."/>
            <person name="Heitman J."/>
            <person name="Coelho M.A."/>
        </authorList>
    </citation>
    <scope>NUCLEOTIDE SEQUENCE</scope>
    <source>
        <strain evidence="3">CBS 7841</strain>
    </source>
</reference>
<dbReference type="GO" id="GO:0016226">
    <property type="term" value="P:iron-sulfur cluster assembly"/>
    <property type="evidence" value="ECO:0007669"/>
    <property type="project" value="InterPro"/>
</dbReference>
<dbReference type="RefSeq" id="XP_066069227.1">
    <property type="nucleotide sequence ID" value="XM_066213130.1"/>
</dbReference>
<dbReference type="GO" id="GO:0051537">
    <property type="term" value="F:2 iron, 2 sulfur cluster binding"/>
    <property type="evidence" value="ECO:0007669"/>
    <property type="project" value="TreeGrafter"/>
</dbReference>
<reference evidence="3" key="1">
    <citation type="submission" date="2016-06" db="EMBL/GenBank/DDBJ databases">
        <authorList>
            <person name="Cuomo C."/>
            <person name="Litvintseva A."/>
            <person name="Heitman J."/>
            <person name="Chen Y."/>
            <person name="Sun S."/>
            <person name="Springer D."/>
            <person name="Dromer F."/>
            <person name="Young S."/>
            <person name="Zeng Q."/>
            <person name="Chapman S."/>
            <person name="Gujja S."/>
            <person name="Saif S."/>
            <person name="Birren B."/>
        </authorList>
    </citation>
    <scope>NUCLEOTIDE SEQUENCE</scope>
    <source>
        <strain evidence="3">CBS 7841</strain>
    </source>
</reference>
<dbReference type="KEGG" id="cdep:91087948"/>
<dbReference type="NCBIfam" id="TIGR00049">
    <property type="entry name" value="iron-sulfur cluster assembly accessory protein"/>
    <property type="match status" value="1"/>
</dbReference>
<dbReference type="PANTHER" id="PTHR43011:SF1">
    <property type="entry name" value="IRON-SULFUR CLUSTER ASSEMBLY 2 HOMOLOG, MITOCHONDRIAL"/>
    <property type="match status" value="1"/>
</dbReference>
<dbReference type="VEuPathDB" id="FungiDB:L203_03764"/>
<dbReference type="Proteomes" id="UP000094043">
    <property type="component" value="Chromosome 4"/>
</dbReference>
<dbReference type="Pfam" id="PF01521">
    <property type="entry name" value="Fe-S_biosyn"/>
    <property type="match status" value="1"/>
</dbReference>
<feature type="domain" description="Core" evidence="2">
    <location>
        <begin position="113"/>
        <end position="218"/>
    </location>
</feature>
<evidence type="ECO:0000313" key="3">
    <source>
        <dbReference type="EMBL" id="WVN88527.1"/>
    </source>
</evidence>
<name>A0A1E3IEH2_9TREE</name>
<dbReference type="InterPro" id="IPR000361">
    <property type="entry name" value="ATAP_core_dom"/>
</dbReference>
<keyword evidence="4" id="KW-1185">Reference proteome</keyword>